<reference evidence="4" key="1">
    <citation type="submission" date="2006-10" db="EMBL/GenBank/DDBJ databases">
        <title>Complete sequence of Solibacter usitatus Ellin6076.</title>
        <authorList>
            <consortium name="US DOE Joint Genome Institute"/>
            <person name="Copeland A."/>
            <person name="Lucas S."/>
            <person name="Lapidus A."/>
            <person name="Barry K."/>
            <person name="Detter J.C."/>
            <person name="Glavina del Rio T."/>
            <person name="Hammon N."/>
            <person name="Israni S."/>
            <person name="Dalin E."/>
            <person name="Tice H."/>
            <person name="Pitluck S."/>
            <person name="Thompson L.S."/>
            <person name="Brettin T."/>
            <person name="Bruce D."/>
            <person name="Han C."/>
            <person name="Tapia R."/>
            <person name="Gilna P."/>
            <person name="Schmutz J."/>
            <person name="Larimer F."/>
            <person name="Land M."/>
            <person name="Hauser L."/>
            <person name="Kyrpides N."/>
            <person name="Mikhailova N."/>
            <person name="Janssen P.H."/>
            <person name="Kuske C.R."/>
            <person name="Richardson P."/>
        </authorList>
    </citation>
    <scope>NUCLEOTIDE SEQUENCE</scope>
    <source>
        <strain evidence="4">Ellin6076</strain>
    </source>
</reference>
<organism evidence="4">
    <name type="scientific">Solibacter usitatus (strain Ellin6076)</name>
    <dbReference type="NCBI Taxonomy" id="234267"/>
    <lineage>
        <taxon>Bacteria</taxon>
        <taxon>Pseudomonadati</taxon>
        <taxon>Acidobacteriota</taxon>
        <taxon>Terriglobia</taxon>
        <taxon>Bryobacterales</taxon>
        <taxon>Solibacteraceae</taxon>
        <taxon>Candidatus Solibacter</taxon>
    </lineage>
</organism>
<gene>
    <name evidence="4" type="ordered locus">Acid_4896</name>
</gene>
<proteinExistence type="predicted"/>
<feature type="signal peptide" evidence="1">
    <location>
        <begin position="1"/>
        <end position="25"/>
    </location>
</feature>
<evidence type="ECO:0000313" key="4">
    <source>
        <dbReference type="EMBL" id="ABJ85855.1"/>
    </source>
</evidence>
<feature type="chain" id="PRO_5004163382" evidence="1">
    <location>
        <begin position="26"/>
        <end position="543"/>
    </location>
</feature>
<dbReference type="AlphaFoldDB" id="Q01WW0"/>
<feature type="domain" description="Glycoside hydrolase 123 N-terminal" evidence="3">
    <location>
        <begin position="54"/>
        <end position="188"/>
    </location>
</feature>
<dbReference type="InterPro" id="IPR025150">
    <property type="entry name" value="GH123_cat"/>
</dbReference>
<feature type="domain" description="Glycoside hydrolase 123 catalytic" evidence="2">
    <location>
        <begin position="366"/>
        <end position="483"/>
    </location>
</feature>
<sequence length="543" mass="58532" precursor="true">MTFSGKSLSSALLVFSTAFSALSMAETNPGNPAVWTAPSMQRVGMTDPAGSVSDVSLAAARGEYESFQIVANGASKGLGNVNLTVSDLEGPDGKVIPHGNFTLYREKYMHVTSPSPNWKGSNQPMGAGWYPDALIPFTDPDTGKPLSGAKISAVPFDVKAGNNQPVWVDLLVPQTAQAGTYKGTYTVTSNEGTFTGNISLKVWNFALPAAPTLKTSFLFFQAGTLAAQRELLRNKISPLSTNPADQPLLMKEHGLSATQTGPFSGADVGRCAMSPAPSVSQFKTVAAQQQPGLLLYDYSADEIGHCTQLYPTIRQWANNMHQAGIKNLISMSPTPALYNDGSGTGRSAVDIWVLLPVMYNNSKTQVGEVLKKGDSVWSYNTLVQDAYSPKWLIDFSPVDFRIQPGFISQSLNLTGMLYWRVDKWPSNAWDNVNNAGTYSSSNYPGEGMLVYPGGPVGVKGVVASMRMKWLRDGVEDYDYVQILKDLGKGDMAMQISRSVGPDWTNWTRDSKAIENARLKLGEAIDQIMNTTPTTATGTRAAGN</sequence>
<protein>
    <submittedName>
        <fullName evidence="4">Uncharacterized protein</fullName>
    </submittedName>
</protein>
<dbReference type="STRING" id="234267.Acid_4896"/>
<name>Q01WW0_SOLUE</name>
<evidence type="ECO:0000259" key="3">
    <source>
        <dbReference type="Pfam" id="PF22680"/>
    </source>
</evidence>
<evidence type="ECO:0000259" key="2">
    <source>
        <dbReference type="Pfam" id="PF13320"/>
    </source>
</evidence>
<dbReference type="OrthoDB" id="177619at2"/>
<accession>Q01WW0</accession>
<keyword evidence="1" id="KW-0732">Signal</keyword>
<dbReference type="InParanoid" id="Q01WW0"/>
<dbReference type="Pfam" id="PF13320">
    <property type="entry name" value="GH123_cat"/>
    <property type="match status" value="1"/>
</dbReference>
<evidence type="ECO:0000256" key="1">
    <source>
        <dbReference type="SAM" id="SignalP"/>
    </source>
</evidence>
<dbReference type="eggNOG" id="COG1572">
    <property type="taxonomic scope" value="Bacteria"/>
</dbReference>
<dbReference type="KEGG" id="sus:Acid_4896"/>
<dbReference type="HOGENOM" id="CLU_026146_0_0_0"/>
<dbReference type="Pfam" id="PF22680">
    <property type="entry name" value="Glyco_hydro_123_N_2"/>
    <property type="match status" value="1"/>
</dbReference>
<dbReference type="InterPro" id="IPR053850">
    <property type="entry name" value="Glyco_hydro_123_N_2"/>
</dbReference>
<dbReference type="EMBL" id="CP000473">
    <property type="protein sequence ID" value="ABJ85855.1"/>
    <property type="molecule type" value="Genomic_DNA"/>
</dbReference>